<name>A0AA86NKU4_9EUKA</name>
<evidence type="ECO:0000313" key="2">
    <source>
        <dbReference type="EMBL" id="CAL6066272.1"/>
    </source>
</evidence>
<proteinExistence type="predicted"/>
<sequence>MTFIVIHILNDSETFERETLALAHRCFHYQKSFQNGLSPSFMPTQQRPNRALTEPLANQFHLICQHSFQTGSRFFVSLCSLFLSASTRGRFVVLALLAGSL</sequence>
<evidence type="ECO:0000313" key="3">
    <source>
        <dbReference type="Proteomes" id="UP001642409"/>
    </source>
</evidence>
<reference evidence="2 3" key="2">
    <citation type="submission" date="2024-07" db="EMBL/GenBank/DDBJ databases">
        <authorList>
            <person name="Akdeniz Z."/>
        </authorList>
    </citation>
    <scope>NUCLEOTIDE SEQUENCE [LARGE SCALE GENOMIC DNA]</scope>
</reference>
<reference evidence="1" key="1">
    <citation type="submission" date="2023-06" db="EMBL/GenBank/DDBJ databases">
        <authorList>
            <person name="Kurt Z."/>
        </authorList>
    </citation>
    <scope>NUCLEOTIDE SEQUENCE</scope>
</reference>
<dbReference type="AlphaFoldDB" id="A0AA86NKU4"/>
<dbReference type="EMBL" id="CAXDID020000259">
    <property type="protein sequence ID" value="CAL6066272.1"/>
    <property type="molecule type" value="Genomic_DNA"/>
</dbReference>
<comment type="caution">
    <text evidence="1">The sequence shown here is derived from an EMBL/GenBank/DDBJ whole genome shotgun (WGS) entry which is preliminary data.</text>
</comment>
<protein>
    <submittedName>
        <fullName evidence="2">Hypothetical_protein</fullName>
    </submittedName>
</protein>
<keyword evidence="3" id="KW-1185">Reference proteome</keyword>
<gene>
    <name evidence="2" type="ORF">HINF_LOCUS52242</name>
    <name evidence="1" type="ORF">HINF_LOCUS8848</name>
</gene>
<dbReference type="Proteomes" id="UP001642409">
    <property type="component" value="Unassembled WGS sequence"/>
</dbReference>
<dbReference type="EMBL" id="CATOUU010000217">
    <property type="protein sequence ID" value="CAI9921203.1"/>
    <property type="molecule type" value="Genomic_DNA"/>
</dbReference>
<organism evidence="1">
    <name type="scientific">Hexamita inflata</name>
    <dbReference type="NCBI Taxonomy" id="28002"/>
    <lineage>
        <taxon>Eukaryota</taxon>
        <taxon>Metamonada</taxon>
        <taxon>Diplomonadida</taxon>
        <taxon>Hexamitidae</taxon>
        <taxon>Hexamitinae</taxon>
        <taxon>Hexamita</taxon>
    </lineage>
</organism>
<accession>A0AA86NKU4</accession>
<evidence type="ECO:0000313" key="1">
    <source>
        <dbReference type="EMBL" id="CAI9921203.1"/>
    </source>
</evidence>